<dbReference type="RefSeq" id="WP_204193135.1">
    <property type="nucleotide sequence ID" value="NZ_JAFEMC010000001.1"/>
</dbReference>
<evidence type="ECO:0000313" key="1">
    <source>
        <dbReference type="EMBL" id="MBM6574811.1"/>
    </source>
</evidence>
<keyword evidence="2" id="KW-1185">Reference proteome</keyword>
<dbReference type="EMBL" id="JAFEMC010000001">
    <property type="protein sequence ID" value="MBM6574811.1"/>
    <property type="molecule type" value="Genomic_DNA"/>
</dbReference>
<reference evidence="1 2" key="1">
    <citation type="submission" date="2020-12" db="EMBL/GenBank/DDBJ databases">
        <title>Sphingomonas sp.</title>
        <authorList>
            <person name="Kim M.K."/>
        </authorList>
    </citation>
    <scope>NUCLEOTIDE SEQUENCE [LARGE SCALE GENOMIC DNA]</scope>
    <source>
        <strain evidence="1 2">BT552</strain>
    </source>
</reference>
<evidence type="ECO:0000313" key="2">
    <source>
        <dbReference type="Proteomes" id="UP000763641"/>
    </source>
</evidence>
<dbReference type="Proteomes" id="UP000763641">
    <property type="component" value="Unassembled WGS sequence"/>
</dbReference>
<organism evidence="1 2">
    <name type="scientific">Sphingomonas longa</name>
    <dbReference type="NCBI Taxonomy" id="2778730"/>
    <lineage>
        <taxon>Bacteria</taxon>
        <taxon>Pseudomonadati</taxon>
        <taxon>Pseudomonadota</taxon>
        <taxon>Alphaproteobacteria</taxon>
        <taxon>Sphingomonadales</taxon>
        <taxon>Sphingomonadaceae</taxon>
        <taxon>Sphingomonas</taxon>
    </lineage>
</organism>
<gene>
    <name evidence="1" type="ORF">ILT43_00375</name>
</gene>
<proteinExistence type="predicted"/>
<comment type="caution">
    <text evidence="1">The sequence shown here is derived from an EMBL/GenBank/DDBJ whole genome shotgun (WGS) entry which is preliminary data.</text>
</comment>
<sequence>MSIALALAIAGCSGEAPDRSPDTPGSKLEAVALEQGLIVDPATATLGGSWARDSDRLCVVGEERGDQRIGIVTDYGEGQACSATGLVRRLGERLDVELRDGCRFDARFEGDRIVFPAEVPASCTSLCTGRASLAAIRVERLSTSVSEARTLRDRDGAPLCGDS</sequence>
<protein>
    <submittedName>
        <fullName evidence="1">Uncharacterized protein</fullName>
    </submittedName>
</protein>
<accession>A0ABS2D1M5</accession>
<name>A0ABS2D1M5_9SPHN</name>